<feature type="signal peptide" evidence="1">
    <location>
        <begin position="1"/>
        <end position="30"/>
    </location>
</feature>
<evidence type="ECO:0000256" key="1">
    <source>
        <dbReference type="SAM" id="SignalP"/>
    </source>
</evidence>
<dbReference type="InterPro" id="IPR010621">
    <property type="entry name" value="DUF1214"/>
</dbReference>
<evidence type="ECO:0000259" key="3">
    <source>
        <dbReference type="Pfam" id="PF06863"/>
    </source>
</evidence>
<dbReference type="SUPFAM" id="SSF160935">
    <property type="entry name" value="VPA0735-like"/>
    <property type="match status" value="1"/>
</dbReference>
<dbReference type="Proteomes" id="UP001221686">
    <property type="component" value="Unassembled WGS sequence"/>
</dbReference>
<dbReference type="EMBL" id="JAQNDL010000004">
    <property type="protein sequence ID" value="MDC0723027.1"/>
    <property type="molecule type" value="Genomic_DNA"/>
</dbReference>
<dbReference type="PROSITE" id="PS51257">
    <property type="entry name" value="PROKAR_LIPOPROTEIN"/>
    <property type="match status" value="1"/>
</dbReference>
<reference evidence="4 5" key="1">
    <citation type="submission" date="2022-11" db="EMBL/GenBank/DDBJ databases">
        <title>Minimal conservation of predation-associated metabolite biosynthetic gene clusters underscores biosynthetic potential of Myxococcota including descriptions for ten novel species: Archangium lansinium sp. nov., Myxococcus landrumus sp. nov., Nannocystis bai.</title>
        <authorList>
            <person name="Ahearne A."/>
            <person name="Stevens C."/>
            <person name="Dowd S."/>
        </authorList>
    </citation>
    <scope>NUCLEOTIDE SEQUENCE [LARGE SCALE GENOMIC DNA]</scope>
    <source>
        <strain evidence="4 5">BB15-2</strain>
    </source>
</reference>
<evidence type="ECO:0000313" key="4">
    <source>
        <dbReference type="EMBL" id="MDC0723027.1"/>
    </source>
</evidence>
<dbReference type="InterPro" id="IPR037050">
    <property type="entry name" value="DUF1254_sf"/>
</dbReference>
<dbReference type="InterPro" id="IPR037049">
    <property type="entry name" value="DUF1214_C_sf"/>
</dbReference>
<gene>
    <name evidence="4" type="ORF">POL25_39425</name>
</gene>
<dbReference type="Gene3D" id="2.60.120.600">
    <property type="entry name" value="Domain of unknown function DUF1214, C-terminal domain"/>
    <property type="match status" value="1"/>
</dbReference>
<dbReference type="PANTHER" id="PTHR36509">
    <property type="entry name" value="BLL3101 PROTEIN"/>
    <property type="match status" value="1"/>
</dbReference>
<keyword evidence="5" id="KW-1185">Reference proteome</keyword>
<name>A0ABT5EAZ7_9BACT</name>
<comment type="caution">
    <text evidence="4">The sequence shown here is derived from an EMBL/GenBank/DDBJ whole genome shotgun (WGS) entry which is preliminary data.</text>
</comment>
<dbReference type="Pfam" id="PF06742">
    <property type="entry name" value="DUF1214"/>
    <property type="match status" value="1"/>
</dbReference>
<protein>
    <submittedName>
        <fullName evidence="4">DUF1254 domain-containing protein</fullName>
    </submittedName>
</protein>
<feature type="domain" description="DUF1254" evidence="3">
    <location>
        <begin position="92"/>
        <end position="222"/>
    </location>
</feature>
<evidence type="ECO:0000259" key="2">
    <source>
        <dbReference type="Pfam" id="PF06742"/>
    </source>
</evidence>
<feature type="domain" description="DUF1214" evidence="2">
    <location>
        <begin position="366"/>
        <end position="473"/>
    </location>
</feature>
<dbReference type="RefSeq" id="WP_272091564.1">
    <property type="nucleotide sequence ID" value="NZ_JAQNDL010000004.1"/>
</dbReference>
<organism evidence="4 5">
    <name type="scientific">Nannocystis bainbridge</name>
    <dbReference type="NCBI Taxonomy" id="2995303"/>
    <lineage>
        <taxon>Bacteria</taxon>
        <taxon>Pseudomonadati</taxon>
        <taxon>Myxococcota</taxon>
        <taxon>Polyangia</taxon>
        <taxon>Nannocystales</taxon>
        <taxon>Nannocystaceae</taxon>
        <taxon>Nannocystis</taxon>
    </lineage>
</organism>
<dbReference type="PANTHER" id="PTHR36509:SF2">
    <property type="entry name" value="BLL3101 PROTEIN"/>
    <property type="match status" value="1"/>
</dbReference>
<dbReference type="InterPro" id="IPR010679">
    <property type="entry name" value="DUF1254"/>
</dbReference>
<dbReference type="Pfam" id="PF06863">
    <property type="entry name" value="DUF1254"/>
    <property type="match status" value="1"/>
</dbReference>
<accession>A0ABT5EAZ7</accession>
<feature type="chain" id="PRO_5046586607" evidence="1">
    <location>
        <begin position="31"/>
        <end position="489"/>
    </location>
</feature>
<evidence type="ECO:0000313" key="5">
    <source>
        <dbReference type="Proteomes" id="UP001221686"/>
    </source>
</evidence>
<sequence length="489" mass="53536">MHRSPSCRSLVPVLALGLLALACHRGRSLAHAPAPQVAAPVEPVRELAPEPPPPEPTADPRLRRIAQQVYTFAYPLVLMDLTRQVMTSQTAVNSFQHLRAFPSAKFHDVVSPNADTLYSSAWLDLAREPVVLSVPDMGKRYWLMPMLDAWTNVFASPGTRTTGNKAQQFAVVGPTWQGALPEGLVELRAPTDIVWIIGRTEVTSELDTLAVHKLQDQYKLTPLSGWGPMAVAPEPTPLTTGVDVSTPPPQQVLAMAPEAFLARVAELLPENPPAEADAAMVAAMRELRLERGRPWNPDALTPAETLALDEGFADARAELAAAAHHLPGDQVNGWRITTDIGQYGVDYELRALIAEVGLGANLPQDAVYPVASVDGEGQPLTGASRYVLHFDKGETPPVAGFWSVTLYDAQHYFVDNPLDRYGLGQRDKLKRNRDGSLDLYIQHESPGKAREANWLPAPAGPFNLIMRLYWPKEPVLRGDWVPPPVVRMP</sequence>
<proteinExistence type="predicted"/>
<dbReference type="Gene3D" id="2.60.40.1610">
    <property type="entry name" value="Domain of unknown function DUF1254"/>
    <property type="match status" value="1"/>
</dbReference>
<keyword evidence="1" id="KW-0732">Signal</keyword>